<dbReference type="PANTHER" id="PTHR36074">
    <property type="entry name" value="ISOPENTENYL-DIPHOSPHATE DELTA-ISOMERASE"/>
    <property type="match status" value="1"/>
</dbReference>
<dbReference type="PANTHER" id="PTHR36074:SF1">
    <property type="entry name" value="ISOPENTENYL-DIPHOSPHATE DELTA-ISOMERASE"/>
    <property type="match status" value="1"/>
</dbReference>
<protein>
    <submittedName>
        <fullName evidence="2">Uncharacterized protein</fullName>
    </submittedName>
</protein>
<feature type="region of interest" description="Disordered" evidence="1">
    <location>
        <begin position="275"/>
        <end position="302"/>
    </location>
</feature>
<keyword evidence="3" id="KW-1185">Reference proteome</keyword>
<organism evidence="2 3">
    <name type="scientific">Coccomyxa viridis</name>
    <dbReference type="NCBI Taxonomy" id="1274662"/>
    <lineage>
        <taxon>Eukaryota</taxon>
        <taxon>Viridiplantae</taxon>
        <taxon>Chlorophyta</taxon>
        <taxon>core chlorophytes</taxon>
        <taxon>Trebouxiophyceae</taxon>
        <taxon>Trebouxiophyceae incertae sedis</taxon>
        <taxon>Coccomyxaceae</taxon>
        <taxon>Coccomyxa</taxon>
    </lineage>
</organism>
<dbReference type="EMBL" id="CAUYUE010000001">
    <property type="protein sequence ID" value="CAK0735095.1"/>
    <property type="molecule type" value="Genomic_DNA"/>
</dbReference>
<comment type="caution">
    <text evidence="2">The sequence shown here is derived from an EMBL/GenBank/DDBJ whole genome shotgun (WGS) entry which is preliminary data.</text>
</comment>
<dbReference type="Proteomes" id="UP001314263">
    <property type="component" value="Unassembled WGS sequence"/>
</dbReference>
<evidence type="ECO:0000313" key="2">
    <source>
        <dbReference type="EMBL" id="CAK0735095.1"/>
    </source>
</evidence>
<accession>A0AAV1HTC6</accession>
<proteinExistence type="predicted"/>
<evidence type="ECO:0000256" key="1">
    <source>
        <dbReference type="SAM" id="MobiDB-lite"/>
    </source>
</evidence>
<dbReference type="AlphaFoldDB" id="A0AAV1HTC6"/>
<name>A0AAV1HTC6_9CHLO</name>
<sequence length="412" mass="45083">MSATIAGIKGLAQLSGSFALAGLVTSHSRTSRTAHAFYVDPALVVFKDAPYPIKKASGTLVTPDGPKVYPVEQQLKSPWSSFHPGYMYIVWLKNAGLQAAFYLQRYVAQVDALESEAKERARLEGRDEEDADEIALPPIPLEDVRDLALASSRSTVRECGVTHIRRRLELRLHGQVSDGLLWKLCKDVSRSTLRKAHRHQRFWQISYATFCTVQRAYLLGQIAEWTLSTTLDGLWILGVPLLPPQWQVKLGEKRPERPPAQIAHLEQALPQVFPEVDPAGQRPQGPDAREPSGSGRSAGAPMEENLPALQPIAWGMRLKKVAKKAAGNALRVTASLLAFSTGAAAAAALYPKGALVMVAANAADFALSYFLTGNELYDWYEHGRIPVHTLAIASASLGITIHLMQKARKAES</sequence>
<gene>
    <name evidence="2" type="ORF">CVIRNUC_000527</name>
</gene>
<evidence type="ECO:0000313" key="3">
    <source>
        <dbReference type="Proteomes" id="UP001314263"/>
    </source>
</evidence>
<reference evidence="2 3" key="1">
    <citation type="submission" date="2023-10" db="EMBL/GenBank/DDBJ databases">
        <authorList>
            <person name="Maclean D."/>
            <person name="Macfadyen A."/>
        </authorList>
    </citation>
    <scope>NUCLEOTIDE SEQUENCE [LARGE SCALE GENOMIC DNA]</scope>
</reference>